<dbReference type="Gene3D" id="3.40.630.30">
    <property type="match status" value="1"/>
</dbReference>
<dbReference type="EMBL" id="AP024329">
    <property type="protein sequence ID" value="BCQ35607.1"/>
    <property type="molecule type" value="Genomic_DNA"/>
</dbReference>
<evidence type="ECO:0000259" key="1">
    <source>
        <dbReference type="PROSITE" id="PS51186"/>
    </source>
</evidence>
<sequence>MIMNITIRSARVSDVERIFDVRTSVIENHLSREEMRQMGITESLVADMIQNSPCAWVAVESEKIIGFSMILPDEGCLFAAFVLPEYEGKGAGRRLVMAAEQELFKHHGIAWLETDKNSRAANVYLHLGWGNKTDINDTDIRLEKARG</sequence>
<name>A0ABN6DLS8_ERWRD</name>
<dbReference type="CDD" id="cd04301">
    <property type="entry name" value="NAT_SF"/>
    <property type="match status" value="1"/>
</dbReference>
<dbReference type="SUPFAM" id="SSF55729">
    <property type="entry name" value="Acyl-CoA N-acyltransferases (Nat)"/>
    <property type="match status" value="1"/>
</dbReference>
<dbReference type="Proteomes" id="UP000677515">
    <property type="component" value="Chromosome"/>
</dbReference>
<gene>
    <name evidence="2" type="ORF">ERHA53_29500</name>
</gene>
<evidence type="ECO:0000313" key="2">
    <source>
        <dbReference type="EMBL" id="BCQ35607.1"/>
    </source>
</evidence>
<proteinExistence type="predicted"/>
<dbReference type="PROSITE" id="PS51186">
    <property type="entry name" value="GNAT"/>
    <property type="match status" value="1"/>
</dbReference>
<accession>A0ABN6DLS8</accession>
<keyword evidence="3" id="KW-1185">Reference proteome</keyword>
<organism evidence="2 3">
    <name type="scientific">Erwinia rhapontici</name>
    <name type="common">Pectobacterium rhapontici</name>
    <dbReference type="NCBI Taxonomy" id="55212"/>
    <lineage>
        <taxon>Bacteria</taxon>
        <taxon>Pseudomonadati</taxon>
        <taxon>Pseudomonadota</taxon>
        <taxon>Gammaproteobacteria</taxon>
        <taxon>Enterobacterales</taxon>
        <taxon>Erwiniaceae</taxon>
        <taxon>Erwinia</taxon>
    </lineage>
</organism>
<dbReference type="InterPro" id="IPR016181">
    <property type="entry name" value="Acyl_CoA_acyltransferase"/>
</dbReference>
<evidence type="ECO:0000313" key="3">
    <source>
        <dbReference type="Proteomes" id="UP000677515"/>
    </source>
</evidence>
<protein>
    <submittedName>
        <fullName evidence="2">N-acetyltransferase GCN5</fullName>
    </submittedName>
</protein>
<feature type="domain" description="N-acetyltransferase" evidence="1">
    <location>
        <begin position="5"/>
        <end position="147"/>
    </location>
</feature>
<dbReference type="InterPro" id="IPR000182">
    <property type="entry name" value="GNAT_dom"/>
</dbReference>
<dbReference type="Pfam" id="PF00583">
    <property type="entry name" value="Acetyltransf_1"/>
    <property type="match status" value="1"/>
</dbReference>
<reference evidence="2 3" key="1">
    <citation type="submission" date="2021-01" db="EMBL/GenBank/DDBJ databases">
        <title>Complete genome sequence of Erwinia rhapontici MAFF 311153.</title>
        <authorList>
            <person name="Morohoshi T."/>
            <person name="Someya N."/>
        </authorList>
    </citation>
    <scope>NUCLEOTIDE SEQUENCE [LARGE SCALE GENOMIC DNA]</scope>
    <source>
        <strain evidence="2 3">MAFF 311153</strain>
    </source>
</reference>